<sequence>MAGASAAADVALSCAVATPADRPLVFEPKVGLAPRRIEARGHLELTGCTSPDGTATLLRSGWGTVKASAQASCTSARQVRGSAVITWFGVNGRPVGTSRLRVKADRLVAQHPADTLLTGTVAAGWLAKERVRGGITPATALLGCATRGMAALPGSGRIVFG</sequence>
<dbReference type="EMBL" id="BAAAQX010000032">
    <property type="protein sequence ID" value="GAA2213404.1"/>
    <property type="molecule type" value="Genomic_DNA"/>
</dbReference>
<dbReference type="Proteomes" id="UP001499843">
    <property type="component" value="Unassembled WGS sequence"/>
</dbReference>
<evidence type="ECO:0000313" key="2">
    <source>
        <dbReference type="Proteomes" id="UP001499843"/>
    </source>
</evidence>
<name>A0ABN3CVB3_9ACTN</name>
<reference evidence="1 2" key="1">
    <citation type="journal article" date="2019" name="Int. J. Syst. Evol. Microbiol.">
        <title>The Global Catalogue of Microorganisms (GCM) 10K type strain sequencing project: providing services to taxonomists for standard genome sequencing and annotation.</title>
        <authorList>
            <consortium name="The Broad Institute Genomics Platform"/>
            <consortium name="The Broad Institute Genome Sequencing Center for Infectious Disease"/>
            <person name="Wu L."/>
            <person name="Ma J."/>
        </authorList>
    </citation>
    <scope>NUCLEOTIDE SEQUENCE [LARGE SCALE GENOMIC DNA]</scope>
    <source>
        <strain evidence="1 2">JCM 16114</strain>
    </source>
</reference>
<proteinExistence type="predicted"/>
<evidence type="ECO:0000313" key="1">
    <source>
        <dbReference type="EMBL" id="GAA2213404.1"/>
    </source>
</evidence>
<gene>
    <name evidence="1" type="ORF">GCM10009850_088660</name>
</gene>
<protein>
    <submittedName>
        <fullName evidence="1">Uncharacterized protein</fullName>
    </submittedName>
</protein>
<accession>A0ABN3CVB3</accession>
<keyword evidence="2" id="KW-1185">Reference proteome</keyword>
<comment type="caution">
    <text evidence="1">The sequence shown here is derived from an EMBL/GenBank/DDBJ whole genome shotgun (WGS) entry which is preliminary data.</text>
</comment>
<organism evidence="1 2">
    <name type="scientific">Nonomuraea monospora</name>
    <dbReference type="NCBI Taxonomy" id="568818"/>
    <lineage>
        <taxon>Bacteria</taxon>
        <taxon>Bacillati</taxon>
        <taxon>Actinomycetota</taxon>
        <taxon>Actinomycetes</taxon>
        <taxon>Streptosporangiales</taxon>
        <taxon>Streptosporangiaceae</taxon>
        <taxon>Nonomuraea</taxon>
    </lineage>
</organism>